<sequence length="591" mass="66660">MPWMLWGQLRVKMASSAENVVKSAQTMTSKGFGRFKAALSDNLTEDIILQLATYFDYPPAQIDLLQNKDSCNHLMVRYMEERGQITKTDITTLLRALKARKLHGIHERVQELFELHTGKRCTSDDQSMLQPEDLNFGKLDLVPKQPFPPDHARLKLESFTSADRQNIILENGKIVPVLPALEELQIKTNKGKEFSQEQVIGLFGYAEQCQRLKKVSFIDCVLPLSLPVGSLSPLTKLHDIEVSWKPSKPDLQLDSSRGKWVLNSKEDITLESKDKNSLRLLCSSVVFLKKTDSKQLQMSTILLLEIASSHNIPISDLYLSTSFSGFDGKDIRLEAGLSLSSLSSVEKISINSKGKGNTLSEKELIGLINYGIKSPRFKAFWLFNFKLPSSIKPDFIPEESRSRNIKVISSDEAQFLDLESGKWRKPDDTQTIAVMCSNSWIINRTTSESVQRSVIELLVKASNHDIPIYWVDLTCSFSKIDEDGSIILSSGLSLPIITSIENMVIQTVKGREMNKHEVSGILNYVQHSQRFKAIFLEDCLLPSSIPVGPSLSTLKSRRVYVSWTPDSDKNNQKYKLDLSSGLWLVERRSNT</sequence>
<evidence type="ECO:0000313" key="1">
    <source>
        <dbReference type="EMBL" id="PIK58840.1"/>
    </source>
</evidence>
<evidence type="ECO:0000313" key="2">
    <source>
        <dbReference type="Proteomes" id="UP000230750"/>
    </source>
</evidence>
<protein>
    <submittedName>
        <fullName evidence="1">Uncharacterized protein</fullName>
    </submittedName>
</protein>
<dbReference type="EMBL" id="MRZV01000100">
    <property type="protein sequence ID" value="PIK58840.1"/>
    <property type="molecule type" value="Genomic_DNA"/>
</dbReference>
<comment type="caution">
    <text evidence="1">The sequence shown here is derived from an EMBL/GenBank/DDBJ whole genome shotgun (WGS) entry which is preliminary data.</text>
</comment>
<keyword evidence="2" id="KW-1185">Reference proteome</keyword>
<name>A0A2G8LFB4_STIJA</name>
<dbReference type="AlphaFoldDB" id="A0A2G8LFB4"/>
<gene>
    <name evidence="1" type="ORF">BSL78_04242</name>
</gene>
<dbReference type="Proteomes" id="UP000230750">
    <property type="component" value="Unassembled WGS sequence"/>
</dbReference>
<organism evidence="1 2">
    <name type="scientific">Stichopus japonicus</name>
    <name type="common">Sea cucumber</name>
    <dbReference type="NCBI Taxonomy" id="307972"/>
    <lineage>
        <taxon>Eukaryota</taxon>
        <taxon>Metazoa</taxon>
        <taxon>Echinodermata</taxon>
        <taxon>Eleutherozoa</taxon>
        <taxon>Echinozoa</taxon>
        <taxon>Holothuroidea</taxon>
        <taxon>Aspidochirotacea</taxon>
        <taxon>Aspidochirotida</taxon>
        <taxon>Stichopodidae</taxon>
        <taxon>Apostichopus</taxon>
    </lineage>
</organism>
<reference evidence="1 2" key="1">
    <citation type="journal article" date="2017" name="PLoS Biol.">
        <title>The sea cucumber genome provides insights into morphological evolution and visceral regeneration.</title>
        <authorList>
            <person name="Zhang X."/>
            <person name="Sun L."/>
            <person name="Yuan J."/>
            <person name="Sun Y."/>
            <person name="Gao Y."/>
            <person name="Zhang L."/>
            <person name="Li S."/>
            <person name="Dai H."/>
            <person name="Hamel J.F."/>
            <person name="Liu C."/>
            <person name="Yu Y."/>
            <person name="Liu S."/>
            <person name="Lin W."/>
            <person name="Guo K."/>
            <person name="Jin S."/>
            <person name="Xu P."/>
            <person name="Storey K.B."/>
            <person name="Huan P."/>
            <person name="Zhang T."/>
            <person name="Zhou Y."/>
            <person name="Zhang J."/>
            <person name="Lin C."/>
            <person name="Li X."/>
            <person name="Xing L."/>
            <person name="Huo D."/>
            <person name="Sun M."/>
            <person name="Wang L."/>
            <person name="Mercier A."/>
            <person name="Li F."/>
            <person name="Yang H."/>
            <person name="Xiang J."/>
        </authorList>
    </citation>
    <scope>NUCLEOTIDE SEQUENCE [LARGE SCALE GENOMIC DNA]</scope>
    <source>
        <strain evidence="1">Shaxun</strain>
        <tissue evidence="1">Muscle</tissue>
    </source>
</reference>
<accession>A0A2G8LFB4</accession>
<proteinExistence type="predicted"/>